<evidence type="ECO:0000256" key="4">
    <source>
        <dbReference type="PIRNR" id="PIRNR004692"/>
    </source>
</evidence>
<dbReference type="InterPro" id="IPR046342">
    <property type="entry name" value="CBS_dom_sf"/>
</dbReference>
<evidence type="ECO:0000256" key="6">
    <source>
        <dbReference type="PIRSR" id="PIRSR004692-3"/>
    </source>
</evidence>
<organism evidence="10 11">
    <name type="scientific">Pseudobacteriovorax antillogorgiicola</name>
    <dbReference type="NCBI Taxonomy" id="1513793"/>
    <lineage>
        <taxon>Bacteria</taxon>
        <taxon>Pseudomonadati</taxon>
        <taxon>Bdellovibrionota</taxon>
        <taxon>Oligoflexia</taxon>
        <taxon>Oligoflexales</taxon>
        <taxon>Pseudobacteriovoracaceae</taxon>
        <taxon>Pseudobacteriovorax</taxon>
    </lineage>
</organism>
<dbReference type="PIRSF" id="PIRSF004692">
    <property type="entry name" value="KdsD_KpsF"/>
    <property type="match status" value="1"/>
</dbReference>
<dbReference type="InterPro" id="IPR035474">
    <property type="entry name" value="SIS_Kpsf"/>
</dbReference>
<dbReference type="PROSITE" id="PS51464">
    <property type="entry name" value="SIS"/>
    <property type="match status" value="1"/>
</dbReference>
<dbReference type="SUPFAM" id="SSF53697">
    <property type="entry name" value="SIS domain"/>
    <property type="match status" value="1"/>
</dbReference>
<dbReference type="Gene3D" id="3.40.50.10490">
    <property type="entry name" value="Glucose-6-phosphate isomerase like protein, domain 1"/>
    <property type="match status" value="1"/>
</dbReference>
<dbReference type="PROSITE" id="PS51371">
    <property type="entry name" value="CBS"/>
    <property type="match status" value="2"/>
</dbReference>
<dbReference type="InterPro" id="IPR004800">
    <property type="entry name" value="KdsD/KpsF-type"/>
</dbReference>
<feature type="domain" description="CBS" evidence="8">
    <location>
        <begin position="213"/>
        <end position="270"/>
    </location>
</feature>
<dbReference type="NCBIfam" id="TIGR00393">
    <property type="entry name" value="kpsF"/>
    <property type="match status" value="1"/>
</dbReference>
<dbReference type="InterPro" id="IPR001347">
    <property type="entry name" value="SIS_dom"/>
</dbReference>
<feature type="site" description="Catalytically relevant" evidence="6">
    <location>
        <position position="115"/>
    </location>
</feature>
<dbReference type="Gene3D" id="3.10.580.10">
    <property type="entry name" value="CBS-domain"/>
    <property type="match status" value="1"/>
</dbReference>
<dbReference type="SMART" id="SM00116">
    <property type="entry name" value="CBS"/>
    <property type="match status" value="2"/>
</dbReference>
<dbReference type="EMBL" id="FWZT01000029">
    <property type="protein sequence ID" value="SMF75691.1"/>
    <property type="molecule type" value="Genomic_DNA"/>
</dbReference>
<evidence type="ECO:0000259" key="8">
    <source>
        <dbReference type="PROSITE" id="PS51371"/>
    </source>
</evidence>
<dbReference type="CDD" id="cd04604">
    <property type="entry name" value="CBS_pair_SIS_assoc"/>
    <property type="match status" value="1"/>
</dbReference>
<proteinExistence type="inferred from homology"/>
<evidence type="ECO:0000256" key="5">
    <source>
        <dbReference type="PIRSR" id="PIRSR004692-2"/>
    </source>
</evidence>
<feature type="domain" description="SIS" evidence="9">
    <location>
        <begin position="45"/>
        <end position="188"/>
    </location>
</feature>
<keyword evidence="3 7" id="KW-0129">CBS domain</keyword>
<dbReference type="InterPro" id="IPR046348">
    <property type="entry name" value="SIS_dom_sf"/>
</dbReference>
<feature type="domain" description="CBS" evidence="8">
    <location>
        <begin position="279"/>
        <end position="333"/>
    </location>
</feature>
<name>A0A1Y6CN37_9BACT</name>
<dbReference type="PANTHER" id="PTHR42745:SF1">
    <property type="entry name" value="ARABINOSE 5-PHOSPHATE ISOMERASE KDSD"/>
    <property type="match status" value="1"/>
</dbReference>
<dbReference type="GO" id="GO:0005975">
    <property type="term" value="P:carbohydrate metabolic process"/>
    <property type="evidence" value="ECO:0007669"/>
    <property type="project" value="InterPro"/>
</dbReference>
<evidence type="ECO:0000256" key="3">
    <source>
        <dbReference type="ARBA" id="ARBA00023122"/>
    </source>
</evidence>
<dbReference type="RefSeq" id="WP_132324713.1">
    <property type="nucleotide sequence ID" value="NZ_FWZT01000029.1"/>
</dbReference>
<dbReference type="GO" id="GO:1901135">
    <property type="term" value="P:carbohydrate derivative metabolic process"/>
    <property type="evidence" value="ECO:0007669"/>
    <property type="project" value="InterPro"/>
</dbReference>
<evidence type="ECO:0000256" key="2">
    <source>
        <dbReference type="ARBA" id="ARBA00022737"/>
    </source>
</evidence>
<dbReference type="PANTHER" id="PTHR42745">
    <property type="match status" value="1"/>
</dbReference>
<keyword evidence="5" id="KW-0479">Metal-binding</keyword>
<evidence type="ECO:0000313" key="11">
    <source>
        <dbReference type="Proteomes" id="UP000192907"/>
    </source>
</evidence>
<evidence type="ECO:0000259" key="9">
    <source>
        <dbReference type="PROSITE" id="PS51464"/>
    </source>
</evidence>
<evidence type="ECO:0000256" key="1">
    <source>
        <dbReference type="ARBA" id="ARBA00008165"/>
    </source>
</evidence>
<dbReference type="CDD" id="cd05014">
    <property type="entry name" value="SIS_Kpsf"/>
    <property type="match status" value="1"/>
</dbReference>
<accession>A0A1Y6CN37</accession>
<keyword evidence="5" id="KW-0862">Zinc</keyword>
<dbReference type="GO" id="GO:0097367">
    <property type="term" value="F:carbohydrate derivative binding"/>
    <property type="evidence" value="ECO:0007669"/>
    <property type="project" value="InterPro"/>
</dbReference>
<feature type="site" description="Catalytically relevant" evidence="6">
    <location>
        <position position="63"/>
    </location>
</feature>
<dbReference type="SUPFAM" id="SSF54631">
    <property type="entry name" value="CBS-domain pair"/>
    <property type="match status" value="1"/>
</dbReference>
<sequence>MYEQADLQTEPNLKSGQTIYKSCIQLLIDELRSLSSRNEDSVSSLLSLIRGSNVQIVTSGIGKSGIIAEKMSSTLRSLSFRAIFLHPVEALHGDLGILETKGLMFIFSNSGSTHELLDLLPHAKSRQFQVIGILGDRESRLARECDIVFDASIQRELCHNNLAPTTSSTISLIVADILAVLVAQSAGITKEEFAYNHPSGSLGKKLTMTVSRLMQKATLIKTDTHFMDIVSSISISGCGSVLVVDDFNHLQGIITDGDIRRAVASRKSDIFSCKASEICTKNPAIISKDRLAIEALQIMEFEKKPVNVIPVVDVNHKVEGVIRIHNIVQEGIS</sequence>
<dbReference type="GO" id="GO:0046872">
    <property type="term" value="F:metal ion binding"/>
    <property type="evidence" value="ECO:0007669"/>
    <property type="project" value="UniProtKB-KW"/>
</dbReference>
<keyword evidence="11" id="KW-1185">Reference proteome</keyword>
<dbReference type="Pfam" id="PF00571">
    <property type="entry name" value="CBS"/>
    <property type="match status" value="2"/>
</dbReference>
<dbReference type="Pfam" id="PF01380">
    <property type="entry name" value="SIS"/>
    <property type="match status" value="1"/>
</dbReference>
<protein>
    <submittedName>
        <fullName evidence="10">Arabinose-5-phosphate isomerase</fullName>
    </submittedName>
</protein>
<gene>
    <name evidence="10" type="ORF">SAMN06296036_12962</name>
</gene>
<evidence type="ECO:0000313" key="10">
    <source>
        <dbReference type="EMBL" id="SMF75691.1"/>
    </source>
</evidence>
<dbReference type="Proteomes" id="UP000192907">
    <property type="component" value="Unassembled WGS sequence"/>
</dbReference>
<comment type="similarity">
    <text evidence="1 4">Belongs to the SIS family. GutQ/KpsF subfamily.</text>
</comment>
<feature type="site" description="Catalytically relevant" evidence="6">
    <location>
        <position position="197"/>
    </location>
</feature>
<dbReference type="InterPro" id="IPR050986">
    <property type="entry name" value="GutQ/KpsF_isomerases"/>
</dbReference>
<feature type="binding site" evidence="5">
    <location>
        <position position="86"/>
    </location>
    <ligand>
        <name>Zn(2+)</name>
        <dbReference type="ChEBI" id="CHEBI:29105"/>
    </ligand>
</feature>
<dbReference type="InterPro" id="IPR000644">
    <property type="entry name" value="CBS_dom"/>
</dbReference>
<dbReference type="OrthoDB" id="5298577at2"/>
<evidence type="ECO:0000256" key="7">
    <source>
        <dbReference type="PROSITE-ProRule" id="PRU00703"/>
    </source>
</evidence>
<keyword evidence="10" id="KW-0413">Isomerase</keyword>
<dbReference type="GO" id="GO:0016853">
    <property type="term" value="F:isomerase activity"/>
    <property type="evidence" value="ECO:0007669"/>
    <property type="project" value="UniProtKB-KW"/>
</dbReference>
<feature type="site" description="Catalytically relevant" evidence="6">
    <location>
        <position position="156"/>
    </location>
</feature>
<reference evidence="11" key="1">
    <citation type="submission" date="2017-04" db="EMBL/GenBank/DDBJ databases">
        <authorList>
            <person name="Varghese N."/>
            <person name="Submissions S."/>
        </authorList>
    </citation>
    <scope>NUCLEOTIDE SEQUENCE [LARGE SCALE GENOMIC DNA]</scope>
    <source>
        <strain evidence="11">RKEM611</strain>
    </source>
</reference>
<dbReference type="AlphaFoldDB" id="A0A1Y6CN37"/>
<keyword evidence="2" id="KW-0677">Repeat</keyword>
<dbReference type="STRING" id="1513793.SAMN06296036_12962"/>